<dbReference type="InterPro" id="IPR011009">
    <property type="entry name" value="Kinase-like_dom_sf"/>
</dbReference>
<dbReference type="eggNOG" id="ENOG502T6CR">
    <property type="taxonomic scope" value="Eukaryota"/>
</dbReference>
<gene>
    <name evidence="2" type="ORF">A1O1_04068</name>
</gene>
<protein>
    <recommendedName>
        <fullName evidence="1">Protein kinase domain-containing protein</fullName>
    </recommendedName>
</protein>
<organism evidence="2 3">
    <name type="scientific">Capronia coronata CBS 617.96</name>
    <dbReference type="NCBI Taxonomy" id="1182541"/>
    <lineage>
        <taxon>Eukaryota</taxon>
        <taxon>Fungi</taxon>
        <taxon>Dikarya</taxon>
        <taxon>Ascomycota</taxon>
        <taxon>Pezizomycotina</taxon>
        <taxon>Eurotiomycetes</taxon>
        <taxon>Chaetothyriomycetidae</taxon>
        <taxon>Chaetothyriales</taxon>
        <taxon>Herpotrichiellaceae</taxon>
        <taxon>Capronia</taxon>
    </lineage>
</organism>
<dbReference type="EMBL" id="AMWN01000003">
    <property type="protein sequence ID" value="EXJ90961.1"/>
    <property type="molecule type" value="Genomic_DNA"/>
</dbReference>
<dbReference type="InterPro" id="IPR000719">
    <property type="entry name" value="Prot_kinase_dom"/>
</dbReference>
<dbReference type="Gene3D" id="1.10.510.10">
    <property type="entry name" value="Transferase(Phosphotransferase) domain 1"/>
    <property type="match status" value="1"/>
</dbReference>
<feature type="domain" description="Protein kinase" evidence="1">
    <location>
        <begin position="202"/>
        <end position="251"/>
    </location>
</feature>
<dbReference type="AlphaFoldDB" id="W9YP10"/>
<dbReference type="STRING" id="1182541.W9YP10"/>
<accession>W9YP10</accession>
<comment type="caution">
    <text evidence="2">The sequence shown here is derived from an EMBL/GenBank/DDBJ whole genome shotgun (WGS) entry which is preliminary data.</text>
</comment>
<evidence type="ECO:0000259" key="1">
    <source>
        <dbReference type="Pfam" id="PF00069"/>
    </source>
</evidence>
<reference evidence="2 3" key="1">
    <citation type="submission" date="2013-03" db="EMBL/GenBank/DDBJ databases">
        <title>The Genome Sequence of Capronia coronata CBS 617.96.</title>
        <authorList>
            <consortium name="The Broad Institute Genomics Platform"/>
            <person name="Cuomo C."/>
            <person name="de Hoog S."/>
            <person name="Gorbushina A."/>
            <person name="Walker B."/>
            <person name="Young S.K."/>
            <person name="Zeng Q."/>
            <person name="Gargeya S."/>
            <person name="Fitzgerald M."/>
            <person name="Haas B."/>
            <person name="Abouelleil A."/>
            <person name="Allen A.W."/>
            <person name="Alvarado L."/>
            <person name="Arachchi H.M."/>
            <person name="Berlin A.M."/>
            <person name="Chapman S.B."/>
            <person name="Gainer-Dewar J."/>
            <person name="Goldberg J."/>
            <person name="Griggs A."/>
            <person name="Gujja S."/>
            <person name="Hansen M."/>
            <person name="Howarth C."/>
            <person name="Imamovic A."/>
            <person name="Ireland A."/>
            <person name="Larimer J."/>
            <person name="McCowan C."/>
            <person name="Murphy C."/>
            <person name="Pearson M."/>
            <person name="Poon T.W."/>
            <person name="Priest M."/>
            <person name="Roberts A."/>
            <person name="Saif S."/>
            <person name="Shea T."/>
            <person name="Sisk P."/>
            <person name="Sykes S."/>
            <person name="Wortman J."/>
            <person name="Nusbaum C."/>
            <person name="Birren B."/>
        </authorList>
    </citation>
    <scope>NUCLEOTIDE SEQUENCE [LARGE SCALE GENOMIC DNA]</scope>
    <source>
        <strain evidence="2 3">CBS 617.96</strain>
    </source>
</reference>
<dbReference type="GeneID" id="19158954"/>
<dbReference type="HOGENOM" id="CLU_035264_1_0_1"/>
<name>W9YP10_9EURO</name>
<dbReference type="Proteomes" id="UP000019484">
    <property type="component" value="Unassembled WGS sequence"/>
</dbReference>
<dbReference type="GO" id="GO:0005524">
    <property type="term" value="F:ATP binding"/>
    <property type="evidence" value="ECO:0007669"/>
    <property type="project" value="InterPro"/>
</dbReference>
<dbReference type="Pfam" id="PF00069">
    <property type="entry name" value="Pkinase"/>
    <property type="match status" value="1"/>
</dbReference>
<keyword evidence="3" id="KW-1185">Reference proteome</keyword>
<evidence type="ECO:0000313" key="3">
    <source>
        <dbReference type="Proteomes" id="UP000019484"/>
    </source>
</evidence>
<dbReference type="SUPFAM" id="SSF56112">
    <property type="entry name" value="Protein kinase-like (PK-like)"/>
    <property type="match status" value="1"/>
</dbReference>
<evidence type="ECO:0000313" key="2">
    <source>
        <dbReference type="EMBL" id="EXJ90961.1"/>
    </source>
</evidence>
<sequence length="283" mass="32234">MARPESREEDDVVEDLFSKLEQAQNDPDELIFDCCLEDVRELAISACKHTMYTLAASGPKMNREQRSLEEFLYPTTFYLPLRIMIGKLQAVRIDDISSFASMYEPGPVRWEMDLAPRSASAPALTPSAEICFIEDLFMRRVLKVSKNGKSCVFKSPTPSNEDQLQREINVLQQISEIWPPDYPCRPHVPRFLGLEFDIAGASATQRRKWKDQIEQSISLLHQNGIVWGDVKPRNIIIDKSAHAWLVDFGGSWTNGWVDEDLAETLEGDLQGLRRVAEYLGVQD</sequence>
<dbReference type="GO" id="GO:0004672">
    <property type="term" value="F:protein kinase activity"/>
    <property type="evidence" value="ECO:0007669"/>
    <property type="project" value="InterPro"/>
</dbReference>
<dbReference type="RefSeq" id="XP_007723155.1">
    <property type="nucleotide sequence ID" value="XM_007724965.1"/>
</dbReference>
<dbReference type="OrthoDB" id="4062651at2759"/>
<proteinExistence type="predicted"/>